<dbReference type="Pfam" id="PF03239">
    <property type="entry name" value="FTR1"/>
    <property type="match status" value="1"/>
</dbReference>
<protein>
    <submittedName>
        <fullName evidence="13">C-type cytochrome</fullName>
    </submittedName>
</protein>
<feature type="chain" id="PRO_5032671522" evidence="11">
    <location>
        <begin position="21"/>
        <end position="637"/>
    </location>
</feature>
<evidence type="ECO:0000256" key="7">
    <source>
        <dbReference type="ARBA" id="ARBA00023004"/>
    </source>
</evidence>
<dbReference type="GO" id="GO:0020037">
    <property type="term" value="F:heme binding"/>
    <property type="evidence" value="ECO:0007669"/>
    <property type="project" value="InterPro"/>
</dbReference>
<keyword evidence="6 10" id="KW-1133">Transmembrane helix</keyword>
<feature type="transmembrane region" description="Helical" evidence="10">
    <location>
        <begin position="528"/>
        <end position="549"/>
    </location>
</feature>
<dbReference type="GO" id="GO:0033573">
    <property type="term" value="C:high-affinity iron permease complex"/>
    <property type="evidence" value="ECO:0007669"/>
    <property type="project" value="InterPro"/>
</dbReference>
<evidence type="ECO:0000313" key="13">
    <source>
        <dbReference type="EMBL" id="HEB94862.1"/>
    </source>
</evidence>
<feature type="transmembrane region" description="Helical" evidence="10">
    <location>
        <begin position="415"/>
        <end position="438"/>
    </location>
</feature>
<dbReference type="PROSITE" id="PS51007">
    <property type="entry name" value="CYTC"/>
    <property type="match status" value="1"/>
</dbReference>
<dbReference type="PANTHER" id="PTHR31632">
    <property type="entry name" value="IRON TRANSPORTER FTH1"/>
    <property type="match status" value="1"/>
</dbReference>
<dbReference type="Proteomes" id="UP000886251">
    <property type="component" value="Unassembled WGS sequence"/>
</dbReference>
<evidence type="ECO:0000256" key="1">
    <source>
        <dbReference type="ARBA" id="ARBA00004141"/>
    </source>
</evidence>
<reference evidence="13" key="1">
    <citation type="journal article" date="2020" name="mSystems">
        <title>Genome- and Community-Level Interaction Insights into Carbon Utilization and Element Cycling Functions of Hydrothermarchaeota in Hydrothermal Sediment.</title>
        <authorList>
            <person name="Zhou Z."/>
            <person name="Liu Y."/>
            <person name="Xu W."/>
            <person name="Pan J."/>
            <person name="Luo Z.H."/>
            <person name="Li M."/>
        </authorList>
    </citation>
    <scope>NUCLEOTIDE SEQUENCE [LARGE SCALE GENOMIC DNA]</scope>
    <source>
        <strain evidence="13">HyVt-443</strain>
    </source>
</reference>
<evidence type="ECO:0000256" key="9">
    <source>
        <dbReference type="PROSITE-ProRule" id="PRU00433"/>
    </source>
</evidence>
<keyword evidence="4 10" id="KW-0812">Transmembrane</keyword>
<comment type="subcellular location">
    <subcellularLocation>
        <location evidence="1">Membrane</location>
        <topology evidence="1">Multi-pass membrane protein</topology>
    </subcellularLocation>
</comment>
<feature type="domain" description="Cytochrome c" evidence="12">
    <location>
        <begin position="124"/>
        <end position="266"/>
    </location>
</feature>
<dbReference type="Gene3D" id="1.10.760.10">
    <property type="entry name" value="Cytochrome c-like domain"/>
    <property type="match status" value="1"/>
</dbReference>
<sequence length="637" mass="68899">MMNRFLVAVLCLVAATVVRAAPEVRQLMQLVDYVGVDYPGAVVDGEVTNRAEYEEMADFTATIQTLARQLPEGGFGDRVRQRADRLRSLVEGKAPAGAVSELAGELRRDLIQGYDLSVVPRRAPDAAMGARLYRDNCASCHGVGGRGDGPAAADLNPPPTDFTDWNRARGRTLFGLYNTLTHGVDGTGMKAFDRLPGEQRWALAFHVGRLALPPELVTAGERLLLTDDTGLEQLDAKSLATLTPNDIKARMGDDGLALMAYLRTRPQLLFGSGRGQSLALARERLGESLSSYRAGDRAAAQRLAVSAYLDGFEPAEGNLDAVDGSLRRTIEAEMTRYRELIRQQAPVGEVAGQAGRLTGLLQRADGLLTSTELSPAAAFVSALIILLREGLEAILVIAALAAFLIRTGRRDGLRYLYAGVAAAVALGALTWWLSGYVIQIGGAGREITEGLAALFAAVMLFYVGFWLQSKTKARQWRAFIDGRVNRALGRGTLWGLAGLAFIAVYREIFETVLFYQALWIQTGHDGRGMILSGLLAAAIALLLLAWLILRYSTRLPLRQFFAVSGVFMFLLAIVFAGKGIAALQEAGRLPMDMIDIPQIDLLGIYPNLQGVLVQLLLAVIAVVLLLKDRFKGRSAGT</sequence>
<dbReference type="InterPro" id="IPR009056">
    <property type="entry name" value="Cyt_c-like_dom"/>
</dbReference>
<organism evidence="13">
    <name type="scientific">Sedimenticola thiotaurini</name>
    <dbReference type="NCBI Taxonomy" id="1543721"/>
    <lineage>
        <taxon>Bacteria</taxon>
        <taxon>Pseudomonadati</taxon>
        <taxon>Pseudomonadota</taxon>
        <taxon>Gammaproteobacteria</taxon>
        <taxon>Chromatiales</taxon>
        <taxon>Sedimenticolaceae</taxon>
        <taxon>Sedimenticola</taxon>
    </lineage>
</organism>
<proteinExistence type="inferred from homology"/>
<dbReference type="InterPro" id="IPR004923">
    <property type="entry name" value="FTR1/Fip1/EfeU"/>
</dbReference>
<evidence type="ECO:0000256" key="6">
    <source>
        <dbReference type="ARBA" id="ARBA00022989"/>
    </source>
</evidence>
<evidence type="ECO:0000256" key="3">
    <source>
        <dbReference type="ARBA" id="ARBA00022617"/>
    </source>
</evidence>
<dbReference type="GO" id="GO:0009055">
    <property type="term" value="F:electron transfer activity"/>
    <property type="evidence" value="ECO:0007669"/>
    <property type="project" value="InterPro"/>
</dbReference>
<name>A0A831RJ67_9GAMM</name>
<accession>A0A831RJ67</accession>
<feature type="transmembrane region" description="Helical" evidence="10">
    <location>
        <begin position="487"/>
        <end position="508"/>
    </location>
</feature>
<keyword evidence="11" id="KW-0732">Signal</keyword>
<dbReference type="Pfam" id="PF13442">
    <property type="entry name" value="Cytochrome_CBB3"/>
    <property type="match status" value="1"/>
</dbReference>
<comment type="caution">
    <text evidence="13">The sequence shown here is derived from an EMBL/GenBank/DDBJ whole genome shotgun (WGS) entry which is preliminary data.</text>
</comment>
<feature type="transmembrane region" description="Helical" evidence="10">
    <location>
        <begin position="376"/>
        <end position="403"/>
    </location>
</feature>
<keyword evidence="8 10" id="KW-0472">Membrane</keyword>
<feature type="transmembrane region" description="Helical" evidence="10">
    <location>
        <begin position="561"/>
        <end position="584"/>
    </location>
</feature>
<comment type="similarity">
    <text evidence="2">Belongs to the oxidase-dependent Fe transporter (OFeT) (TC 9.A.10.1) family.</text>
</comment>
<feature type="signal peptide" evidence="11">
    <location>
        <begin position="1"/>
        <end position="20"/>
    </location>
</feature>
<keyword evidence="7 9" id="KW-0408">Iron</keyword>
<dbReference type="EMBL" id="DRKP01000006">
    <property type="protein sequence ID" value="HEB94862.1"/>
    <property type="molecule type" value="Genomic_DNA"/>
</dbReference>
<evidence type="ECO:0000256" key="10">
    <source>
        <dbReference type="SAM" id="Phobius"/>
    </source>
</evidence>
<dbReference type="InterPro" id="IPR036909">
    <property type="entry name" value="Cyt_c-like_dom_sf"/>
</dbReference>
<dbReference type="AlphaFoldDB" id="A0A831RJ67"/>
<dbReference type="PANTHER" id="PTHR31632:SF2">
    <property type="entry name" value="PLASMA MEMBRANE IRON PERMEASE"/>
    <property type="match status" value="1"/>
</dbReference>
<evidence type="ECO:0000259" key="12">
    <source>
        <dbReference type="PROSITE" id="PS51007"/>
    </source>
</evidence>
<dbReference type="GO" id="GO:0015093">
    <property type="term" value="F:ferrous iron transmembrane transporter activity"/>
    <property type="evidence" value="ECO:0007669"/>
    <property type="project" value="TreeGrafter"/>
</dbReference>
<evidence type="ECO:0000256" key="4">
    <source>
        <dbReference type="ARBA" id="ARBA00022692"/>
    </source>
</evidence>
<evidence type="ECO:0000256" key="11">
    <source>
        <dbReference type="SAM" id="SignalP"/>
    </source>
</evidence>
<evidence type="ECO:0000256" key="2">
    <source>
        <dbReference type="ARBA" id="ARBA00008333"/>
    </source>
</evidence>
<evidence type="ECO:0000256" key="8">
    <source>
        <dbReference type="ARBA" id="ARBA00023136"/>
    </source>
</evidence>
<gene>
    <name evidence="13" type="ORF">ENI96_00330</name>
</gene>
<dbReference type="GO" id="GO:0046872">
    <property type="term" value="F:metal ion binding"/>
    <property type="evidence" value="ECO:0007669"/>
    <property type="project" value="UniProtKB-KW"/>
</dbReference>
<keyword evidence="5 9" id="KW-0479">Metal-binding</keyword>
<feature type="transmembrane region" description="Helical" evidence="10">
    <location>
        <begin position="604"/>
        <end position="626"/>
    </location>
</feature>
<evidence type="ECO:0000256" key="5">
    <source>
        <dbReference type="ARBA" id="ARBA00022723"/>
    </source>
</evidence>
<keyword evidence="3 9" id="KW-0349">Heme</keyword>
<feature type="transmembrane region" description="Helical" evidence="10">
    <location>
        <begin position="450"/>
        <end position="467"/>
    </location>
</feature>
<dbReference type="SUPFAM" id="SSF46626">
    <property type="entry name" value="Cytochrome c"/>
    <property type="match status" value="1"/>
</dbReference>